<evidence type="ECO:0000256" key="2">
    <source>
        <dbReference type="ARBA" id="ARBA00022692"/>
    </source>
</evidence>
<evidence type="ECO:0000256" key="3">
    <source>
        <dbReference type="ARBA" id="ARBA00022989"/>
    </source>
</evidence>
<dbReference type="Pfam" id="PF02104">
    <property type="entry name" value="SURF1"/>
    <property type="match status" value="1"/>
</dbReference>
<sequence length="356" mass="41158">MERSRFLWRAVAKQHPPQQPSRTLITKITPPPPPPPPPPFICTHCIRRNPRLRPSSILRSLRQQGQKDQRRHQSTSPADQPGFTSIVDNPPQLIRSGRRHKPWGLLVLATIPVTAFVLGCWQVQRLSWKTDLIAKFEDRLVKQPLPLPPQIDPEAVKDFDYRRVYARGKFRHDQEMLIGPRMHDGNDGFLVITPLEQTIPEHENVKGNTTILINRGWIPKSKASQHIRRANGALPEDEVIIEGLLREPWKKNMFTPDNKPPEGKWYFPDVHQMAEHVGSQPVWIEETMKSDLLASYDREARGVPIGRAAEVNLRNNHTQYIFTWFSLSLATSIMLWMVMKKPMGGVSRRIRQNKEW</sequence>
<evidence type="ECO:0000256" key="6">
    <source>
        <dbReference type="SAM" id="MobiDB-lite"/>
    </source>
</evidence>
<name>A7ISK0_DOTSE</name>
<organism evidence="7">
    <name type="scientific">Dothistroma septosporum</name>
    <name type="common">Red band needle blight fungus</name>
    <name type="synonym">Mycosphaerella pini</name>
    <dbReference type="NCBI Taxonomy" id="64363"/>
    <lineage>
        <taxon>Eukaryota</taxon>
        <taxon>Fungi</taxon>
        <taxon>Dikarya</taxon>
        <taxon>Ascomycota</taxon>
        <taxon>Pezizomycotina</taxon>
        <taxon>Dothideomycetes</taxon>
        <taxon>Dothideomycetidae</taxon>
        <taxon>Mycosphaerellales</taxon>
        <taxon>Mycosphaerellaceae</taxon>
        <taxon>Dothistroma</taxon>
    </lineage>
</organism>
<dbReference type="PANTHER" id="PTHR23427:SF2">
    <property type="entry name" value="SURFEIT LOCUS PROTEIN 1"/>
    <property type="match status" value="1"/>
</dbReference>
<dbReference type="PANTHER" id="PTHR23427">
    <property type="entry name" value="SURFEIT LOCUS PROTEIN"/>
    <property type="match status" value="1"/>
</dbReference>
<evidence type="ECO:0000256" key="1">
    <source>
        <dbReference type="ARBA" id="ARBA00004370"/>
    </source>
</evidence>
<evidence type="ECO:0000256" key="5">
    <source>
        <dbReference type="RuleBase" id="RU363076"/>
    </source>
</evidence>
<gene>
    <name evidence="7" type="primary">DS19</name>
</gene>
<dbReference type="OMA" id="WYSRDVA"/>
<dbReference type="InterPro" id="IPR002994">
    <property type="entry name" value="Surf1/Shy1"/>
</dbReference>
<dbReference type="InterPro" id="IPR045214">
    <property type="entry name" value="Surf1/Surf4"/>
</dbReference>
<proteinExistence type="inferred from homology"/>
<feature type="transmembrane region" description="Helical" evidence="5">
    <location>
        <begin position="103"/>
        <end position="124"/>
    </location>
</feature>
<keyword evidence="2 5" id="KW-0812">Transmembrane</keyword>
<keyword evidence="5" id="KW-0999">Mitochondrion inner membrane</keyword>
<evidence type="ECO:0000313" key="7">
    <source>
        <dbReference type="EMBL" id="ABS57489.1"/>
    </source>
</evidence>
<feature type="region of interest" description="Disordered" evidence="6">
    <location>
        <begin position="1"/>
        <end position="38"/>
    </location>
</feature>
<comment type="subcellular location">
    <subcellularLocation>
        <location evidence="1">Membrane</location>
    </subcellularLocation>
    <subcellularLocation>
        <location evidence="5">Mitochondrion inner membrane</location>
        <topology evidence="5">Multi-pass membrane protein</topology>
    </subcellularLocation>
</comment>
<feature type="region of interest" description="Disordered" evidence="6">
    <location>
        <begin position="60"/>
        <end position="91"/>
    </location>
</feature>
<keyword evidence="3 5" id="KW-1133">Transmembrane helix</keyword>
<evidence type="ECO:0000256" key="4">
    <source>
        <dbReference type="ARBA" id="ARBA00023136"/>
    </source>
</evidence>
<dbReference type="CDD" id="cd06662">
    <property type="entry name" value="SURF1"/>
    <property type="match status" value="1"/>
</dbReference>
<feature type="compositionally biased region" description="Polar residues" evidence="6">
    <location>
        <begin position="74"/>
        <end position="87"/>
    </location>
</feature>
<reference evidence="7" key="1">
    <citation type="journal article" date="2007" name="Fungal Genet. Biol.">
        <title>A fragmented aflatoxin-like gene cluster in the forest pathogen Dothistroma septosporum.</title>
        <authorList>
            <person name="Zhang S."/>
            <person name="Schwelm A."/>
            <person name="Jin H."/>
            <person name="Collins L.J."/>
            <person name="Bradshaw R.E."/>
        </authorList>
    </citation>
    <scope>NUCLEOTIDE SEQUENCE</scope>
</reference>
<dbReference type="PROSITE" id="PS50895">
    <property type="entry name" value="SURF1"/>
    <property type="match status" value="1"/>
</dbReference>
<dbReference type="AlphaFoldDB" id="A7ISK0"/>
<comment type="similarity">
    <text evidence="5">Belongs to the SURF1 family.</text>
</comment>
<dbReference type="EMBL" id="DQ149246">
    <property type="protein sequence ID" value="ABS57489.1"/>
    <property type="molecule type" value="Genomic_DNA"/>
</dbReference>
<feature type="transmembrane region" description="Helical" evidence="5">
    <location>
        <begin position="320"/>
        <end position="339"/>
    </location>
</feature>
<dbReference type="GO" id="GO:0033617">
    <property type="term" value="P:mitochondrial respiratory chain complex IV assembly"/>
    <property type="evidence" value="ECO:0007669"/>
    <property type="project" value="TreeGrafter"/>
</dbReference>
<comment type="function">
    <text evidence="5">Probably involved in the biogenesis of the COX complex.</text>
</comment>
<dbReference type="GO" id="GO:0005743">
    <property type="term" value="C:mitochondrial inner membrane"/>
    <property type="evidence" value="ECO:0007669"/>
    <property type="project" value="UniProtKB-SubCell"/>
</dbReference>
<feature type="compositionally biased region" description="Pro residues" evidence="6">
    <location>
        <begin position="29"/>
        <end position="38"/>
    </location>
</feature>
<protein>
    <recommendedName>
        <fullName evidence="5">SURF1-like protein</fullName>
    </recommendedName>
</protein>
<reference evidence="7" key="2">
    <citation type="submission" date="2010-07" db="EMBL/GenBank/DDBJ databases">
        <authorList>
            <person name="Zhang S."/>
            <person name="Bradshaw R.E."/>
        </authorList>
    </citation>
    <scope>NUCLEOTIDE SEQUENCE</scope>
</reference>
<keyword evidence="5" id="KW-0496">Mitochondrion</keyword>
<keyword evidence="4 5" id="KW-0472">Membrane</keyword>
<accession>A7ISK0</accession>